<sequence length="71" mass="8042">MTDYLLSTFRNITRGRRFITTMVGAFPLPLSAREISDWLEAHPPAMPRAEIDEVIFTLDAMCLEAEEESAP</sequence>
<protein>
    <submittedName>
        <fullName evidence="2">Uncharacterized protein</fullName>
    </submittedName>
</protein>
<reference evidence="2" key="1">
    <citation type="submission" date="2020-03" db="EMBL/GenBank/DDBJ databases">
        <title>The deep terrestrial virosphere.</title>
        <authorList>
            <person name="Holmfeldt K."/>
            <person name="Nilsson E."/>
            <person name="Simone D."/>
            <person name="Lopez-Fernandez M."/>
            <person name="Wu X."/>
            <person name="de Brujin I."/>
            <person name="Lundin D."/>
            <person name="Andersson A."/>
            <person name="Bertilsson S."/>
            <person name="Dopson M."/>
        </authorList>
    </citation>
    <scope>NUCLEOTIDE SEQUENCE</scope>
    <source>
        <strain evidence="1">MM171A00126</strain>
        <strain evidence="2">MM171B00120</strain>
    </source>
</reference>
<dbReference type="EMBL" id="MT143706">
    <property type="protein sequence ID" value="QJB01238.1"/>
    <property type="molecule type" value="Genomic_DNA"/>
</dbReference>
<dbReference type="AlphaFoldDB" id="A0A6M3MC38"/>
<evidence type="ECO:0000313" key="2">
    <source>
        <dbReference type="EMBL" id="QJB05154.1"/>
    </source>
</evidence>
<organism evidence="2">
    <name type="scientific">viral metagenome</name>
    <dbReference type="NCBI Taxonomy" id="1070528"/>
    <lineage>
        <taxon>unclassified sequences</taxon>
        <taxon>metagenomes</taxon>
        <taxon>organismal metagenomes</taxon>
    </lineage>
</organism>
<dbReference type="EMBL" id="MT143895">
    <property type="protein sequence ID" value="QJB05154.1"/>
    <property type="molecule type" value="Genomic_DNA"/>
</dbReference>
<gene>
    <name evidence="1" type="ORF">MM171A00126_0078</name>
    <name evidence="2" type="ORF">MM171B00120_0050</name>
</gene>
<proteinExistence type="predicted"/>
<accession>A0A6M3MC38</accession>
<name>A0A6M3MC38_9ZZZZ</name>
<evidence type="ECO:0000313" key="1">
    <source>
        <dbReference type="EMBL" id="QJB01238.1"/>
    </source>
</evidence>